<protein>
    <submittedName>
        <fullName evidence="1">Uncharacterized protein</fullName>
    </submittedName>
</protein>
<organism evidence="2">
    <name type="scientific">Serpula lacrymans var. lacrymans (strain S7.3)</name>
    <name type="common">Dry rot fungus</name>
    <dbReference type="NCBI Taxonomy" id="936435"/>
    <lineage>
        <taxon>Eukaryota</taxon>
        <taxon>Fungi</taxon>
        <taxon>Dikarya</taxon>
        <taxon>Basidiomycota</taxon>
        <taxon>Agaricomycotina</taxon>
        <taxon>Agaricomycetes</taxon>
        <taxon>Agaricomycetidae</taxon>
        <taxon>Boletales</taxon>
        <taxon>Coniophorineae</taxon>
        <taxon>Serpulaceae</taxon>
        <taxon>Serpula</taxon>
    </lineage>
</organism>
<accession>F8Q453</accession>
<proteinExistence type="predicted"/>
<dbReference type="EMBL" id="GL945483">
    <property type="protein sequence ID" value="EGN96909.1"/>
    <property type="molecule type" value="Genomic_DNA"/>
</dbReference>
<dbReference type="InParanoid" id="F8Q453"/>
<keyword evidence="2" id="KW-1185">Reference proteome</keyword>
<sequence>MIDIVDPIPVPAPDWSSFGAYKRVDRKVKPVPGVFPEDARVTRIHSHAEAHQGAPL</sequence>
<name>F8Q453_SERL3</name>
<evidence type="ECO:0000313" key="2">
    <source>
        <dbReference type="Proteomes" id="UP000008063"/>
    </source>
</evidence>
<dbReference type="OrthoDB" id="5599163at2759"/>
<dbReference type="AlphaFoldDB" id="F8Q453"/>
<dbReference type="HOGENOM" id="CLU_3015624_0_0_1"/>
<dbReference type="Proteomes" id="UP000008063">
    <property type="component" value="Unassembled WGS sequence"/>
</dbReference>
<reference evidence="2" key="1">
    <citation type="journal article" date="2011" name="Science">
        <title>The plant cell wall-decomposing machinery underlies the functional diversity of forest fungi.</title>
        <authorList>
            <person name="Eastwood D.C."/>
            <person name="Floudas D."/>
            <person name="Binder M."/>
            <person name="Majcherczyk A."/>
            <person name="Schneider P."/>
            <person name="Aerts A."/>
            <person name="Asiegbu F.O."/>
            <person name="Baker S.E."/>
            <person name="Barry K."/>
            <person name="Bendiksby M."/>
            <person name="Blumentritt M."/>
            <person name="Coutinho P.M."/>
            <person name="Cullen D."/>
            <person name="de Vries R.P."/>
            <person name="Gathman A."/>
            <person name="Goodell B."/>
            <person name="Henrissat B."/>
            <person name="Ihrmark K."/>
            <person name="Kauserud H."/>
            <person name="Kohler A."/>
            <person name="LaButti K."/>
            <person name="Lapidus A."/>
            <person name="Lavin J.L."/>
            <person name="Lee Y.-H."/>
            <person name="Lindquist E."/>
            <person name="Lilly W."/>
            <person name="Lucas S."/>
            <person name="Morin E."/>
            <person name="Murat C."/>
            <person name="Oguiza J.A."/>
            <person name="Park J."/>
            <person name="Pisabarro A.G."/>
            <person name="Riley R."/>
            <person name="Rosling A."/>
            <person name="Salamov A."/>
            <person name="Schmidt O."/>
            <person name="Schmutz J."/>
            <person name="Skrede I."/>
            <person name="Stenlid J."/>
            <person name="Wiebenga A."/>
            <person name="Xie X."/>
            <person name="Kuees U."/>
            <person name="Hibbett D.S."/>
            <person name="Hoffmeister D."/>
            <person name="Hoegberg N."/>
            <person name="Martin F."/>
            <person name="Grigoriev I.V."/>
            <person name="Watkinson S.C."/>
        </authorList>
    </citation>
    <scope>NUCLEOTIDE SEQUENCE [LARGE SCALE GENOMIC DNA]</scope>
    <source>
        <strain evidence="2">strain S7.3</strain>
    </source>
</reference>
<evidence type="ECO:0000313" key="1">
    <source>
        <dbReference type="EMBL" id="EGN96909.1"/>
    </source>
</evidence>
<gene>
    <name evidence="1" type="ORF">SERLA73DRAFT_75756</name>
</gene>